<accession>A0AAW1PT43</accession>
<dbReference type="PROSITE" id="PS50088">
    <property type="entry name" value="ANK_REPEAT"/>
    <property type="match status" value="3"/>
</dbReference>
<evidence type="ECO:0000256" key="4">
    <source>
        <dbReference type="SAM" id="MobiDB-lite"/>
    </source>
</evidence>
<dbReference type="EMBL" id="JALJOR010000008">
    <property type="protein sequence ID" value="KAK9813153.1"/>
    <property type="molecule type" value="Genomic_DNA"/>
</dbReference>
<dbReference type="PROSITE" id="PS50297">
    <property type="entry name" value="ANK_REP_REGION"/>
    <property type="match status" value="2"/>
</dbReference>
<feature type="compositionally biased region" description="Basic residues" evidence="4">
    <location>
        <begin position="344"/>
        <end position="355"/>
    </location>
</feature>
<dbReference type="Pfam" id="PF12796">
    <property type="entry name" value="Ank_2"/>
    <property type="match status" value="1"/>
</dbReference>
<protein>
    <recommendedName>
        <fullName evidence="7">Ankyrin repeat protein</fullName>
    </recommendedName>
</protein>
<keyword evidence="2 3" id="KW-0040">ANK repeat</keyword>
<name>A0AAW1PT43_9CHLO</name>
<reference evidence="5 6" key="1">
    <citation type="journal article" date="2024" name="Nat. Commun.">
        <title>Phylogenomics reveals the evolutionary origins of lichenization in chlorophyte algae.</title>
        <authorList>
            <person name="Puginier C."/>
            <person name="Libourel C."/>
            <person name="Otte J."/>
            <person name="Skaloud P."/>
            <person name="Haon M."/>
            <person name="Grisel S."/>
            <person name="Petersen M."/>
            <person name="Berrin J.G."/>
            <person name="Delaux P.M."/>
            <person name="Dal Grande F."/>
            <person name="Keller J."/>
        </authorList>
    </citation>
    <scope>NUCLEOTIDE SEQUENCE [LARGE SCALE GENOMIC DNA]</scope>
    <source>
        <strain evidence="5 6">SAG 2043</strain>
    </source>
</reference>
<evidence type="ECO:0000313" key="6">
    <source>
        <dbReference type="Proteomes" id="UP001489004"/>
    </source>
</evidence>
<organism evidence="5 6">
    <name type="scientific">[Myrmecia] bisecta</name>
    <dbReference type="NCBI Taxonomy" id="41462"/>
    <lineage>
        <taxon>Eukaryota</taxon>
        <taxon>Viridiplantae</taxon>
        <taxon>Chlorophyta</taxon>
        <taxon>core chlorophytes</taxon>
        <taxon>Trebouxiophyceae</taxon>
        <taxon>Trebouxiales</taxon>
        <taxon>Trebouxiaceae</taxon>
        <taxon>Myrmecia</taxon>
    </lineage>
</organism>
<dbReference type="SUPFAM" id="SSF48403">
    <property type="entry name" value="Ankyrin repeat"/>
    <property type="match status" value="1"/>
</dbReference>
<feature type="repeat" description="ANK" evidence="3">
    <location>
        <begin position="162"/>
        <end position="194"/>
    </location>
</feature>
<evidence type="ECO:0000256" key="3">
    <source>
        <dbReference type="PROSITE-ProRule" id="PRU00023"/>
    </source>
</evidence>
<feature type="repeat" description="ANK" evidence="3">
    <location>
        <begin position="195"/>
        <end position="227"/>
    </location>
</feature>
<dbReference type="SMART" id="SM00248">
    <property type="entry name" value="ANK"/>
    <property type="match status" value="5"/>
</dbReference>
<keyword evidence="1" id="KW-0677">Repeat</keyword>
<feature type="repeat" description="ANK" evidence="3">
    <location>
        <begin position="228"/>
        <end position="260"/>
    </location>
</feature>
<sequence>MDQATALRTLSHLFDTTGAGLPPAEPPGPTPSSVAPYAGYNSSFGRPACSCSRCLKRAGPVTDNAGDTIDDIAQYLEDNVFNDETDEAFPPGHFSEPAEELVRLVERGDANSLRPLLDEFTEDVQAELATMLAILAAQHGHANIIHLLGEYGADFEDCDETRGGPPLMHAANNGHAAAVTALIKNGANPDSVDWDSNTALMVAIFSDRSSAAEALLEGGADPEAEDEKGRTALSHAARYGSIDCIHVLAQFNANVFHKDHDDRTPVEIAEDSARTEATAILKRLQQRQRLRERRDAKARSGPKQPESVNPVEQARRAEEARLAAEALLAEEAASKAAQAEAKAAKKAKQKKAKHKAVAEDHAADAASQHMNAAAEAADEAKKLRQQWDDVLHEAACCFDKDRQQELLEVIIEMSPRVVEAGISTKYGKKVVGKLEKVGPVRAELWEALTCDPPDRPRLQKAVEKASSLRSLVDPALLADADALVAKLLQEEEHNNAEVEKQSGMCPICRARIEYTLQIIN</sequence>
<gene>
    <name evidence="5" type="ORF">WJX72_009919</name>
</gene>
<feature type="region of interest" description="Disordered" evidence="4">
    <location>
        <begin position="340"/>
        <end position="368"/>
    </location>
</feature>
<keyword evidence="6" id="KW-1185">Reference proteome</keyword>
<dbReference type="AlphaFoldDB" id="A0AAW1PT43"/>
<feature type="region of interest" description="Disordered" evidence="4">
    <location>
        <begin position="285"/>
        <end position="317"/>
    </location>
</feature>
<evidence type="ECO:0008006" key="7">
    <source>
        <dbReference type="Google" id="ProtNLM"/>
    </source>
</evidence>
<feature type="region of interest" description="Disordered" evidence="4">
    <location>
        <begin position="15"/>
        <end position="35"/>
    </location>
</feature>
<evidence type="ECO:0000313" key="5">
    <source>
        <dbReference type="EMBL" id="KAK9813153.1"/>
    </source>
</evidence>
<evidence type="ECO:0000256" key="1">
    <source>
        <dbReference type="ARBA" id="ARBA00022737"/>
    </source>
</evidence>
<evidence type="ECO:0000256" key="2">
    <source>
        <dbReference type="ARBA" id="ARBA00023043"/>
    </source>
</evidence>
<comment type="caution">
    <text evidence="5">The sequence shown here is derived from an EMBL/GenBank/DDBJ whole genome shotgun (WGS) entry which is preliminary data.</text>
</comment>
<proteinExistence type="predicted"/>
<dbReference type="InterPro" id="IPR002110">
    <property type="entry name" value="Ankyrin_rpt"/>
</dbReference>
<dbReference type="InterPro" id="IPR036770">
    <property type="entry name" value="Ankyrin_rpt-contain_sf"/>
</dbReference>
<dbReference type="PANTHER" id="PTHR24171">
    <property type="entry name" value="ANKYRIN REPEAT DOMAIN-CONTAINING PROTEIN 39-RELATED"/>
    <property type="match status" value="1"/>
</dbReference>
<dbReference type="Gene3D" id="1.25.40.20">
    <property type="entry name" value="Ankyrin repeat-containing domain"/>
    <property type="match status" value="1"/>
</dbReference>
<dbReference type="Proteomes" id="UP001489004">
    <property type="component" value="Unassembled WGS sequence"/>
</dbReference>
<dbReference type="Pfam" id="PF00023">
    <property type="entry name" value="Ank"/>
    <property type="match status" value="1"/>
</dbReference>